<dbReference type="InterPro" id="IPR006059">
    <property type="entry name" value="SBP"/>
</dbReference>
<feature type="region of interest" description="Disordered" evidence="1">
    <location>
        <begin position="1"/>
        <end position="32"/>
    </location>
</feature>
<sequence>MPAPHFRRSGAPHGEPPKTSGAHPRPAGRARRRGRLGAGLAAAALVLAAGCGGGGADDGKITLTVDTFSTFGYEELFKQYEAQHPNIRIKHRNVVQLDDYLPRLEKWIAAGRGAGDVVAIEEGILTKFMAQPDRFVNLLDHGAGSLQGNFLDWKWRQALTPDGRYLVGLGTDVGGLAMCYRTDLFAKAGLPTDREKVGELWPTWDAYIATGQRFAAKVKDAKFVDGAVNLYNSMLAQQASQTVGHTYFDPSGKLVAAGNPAVKTAWDTTLKIQRSGLSAGLKSFEPSWGTGLKEARFATIACPSWMLGVIKENAGAAAAGKWDVAAIPGGSGSRGGSFLAVPRGSEHPREAAELAKFLTSPQSQIAAFKARNNLPSSPQALDDPAVKSFRNEYFNNAPVGEIYAGGAKALKPLYLGEDTNPVNQRFEDALLAVEQDKLTPDAAWTKALADAEREAR</sequence>
<evidence type="ECO:0000313" key="2">
    <source>
        <dbReference type="EMBL" id="MBA9001597.1"/>
    </source>
</evidence>
<dbReference type="Gene3D" id="3.40.190.10">
    <property type="entry name" value="Periplasmic binding protein-like II"/>
    <property type="match status" value="1"/>
</dbReference>
<reference evidence="2 3" key="1">
    <citation type="submission" date="2020-08" db="EMBL/GenBank/DDBJ databases">
        <title>Sequencing the genomes of 1000 actinobacteria strains.</title>
        <authorList>
            <person name="Klenk H.-P."/>
        </authorList>
    </citation>
    <scope>NUCLEOTIDE SEQUENCE [LARGE SCALE GENOMIC DNA]</scope>
    <source>
        <strain evidence="2 3">DSM 45823</strain>
    </source>
</reference>
<accession>A0A7W3MTJ7</accession>
<evidence type="ECO:0000313" key="3">
    <source>
        <dbReference type="Proteomes" id="UP000539313"/>
    </source>
</evidence>
<dbReference type="InterPro" id="IPR050490">
    <property type="entry name" value="Bact_solute-bd_prot1"/>
</dbReference>
<dbReference type="PANTHER" id="PTHR43649">
    <property type="entry name" value="ARABINOSE-BINDING PROTEIN-RELATED"/>
    <property type="match status" value="1"/>
</dbReference>
<feature type="compositionally biased region" description="Basic residues" evidence="1">
    <location>
        <begin position="1"/>
        <end position="10"/>
    </location>
</feature>
<dbReference type="SUPFAM" id="SSF53850">
    <property type="entry name" value="Periplasmic binding protein-like II"/>
    <property type="match status" value="1"/>
</dbReference>
<dbReference type="PANTHER" id="PTHR43649:SF32">
    <property type="entry name" value="SUGAR BINDING SECRETED PROTEIN"/>
    <property type="match status" value="1"/>
</dbReference>
<dbReference type="EMBL" id="JACJII010000001">
    <property type="protein sequence ID" value="MBA9001597.1"/>
    <property type="molecule type" value="Genomic_DNA"/>
</dbReference>
<dbReference type="Proteomes" id="UP000539313">
    <property type="component" value="Unassembled WGS sequence"/>
</dbReference>
<organism evidence="2 3">
    <name type="scientific">Thermomonospora cellulosilytica</name>
    <dbReference type="NCBI Taxonomy" id="1411118"/>
    <lineage>
        <taxon>Bacteria</taxon>
        <taxon>Bacillati</taxon>
        <taxon>Actinomycetota</taxon>
        <taxon>Actinomycetes</taxon>
        <taxon>Streptosporangiales</taxon>
        <taxon>Thermomonosporaceae</taxon>
        <taxon>Thermomonospora</taxon>
    </lineage>
</organism>
<dbReference type="AlphaFoldDB" id="A0A7W3MTJ7"/>
<keyword evidence="3" id="KW-1185">Reference proteome</keyword>
<dbReference type="RefSeq" id="WP_119728132.1">
    <property type="nucleotide sequence ID" value="NZ_JACJII010000001.1"/>
</dbReference>
<proteinExistence type="predicted"/>
<evidence type="ECO:0000256" key="1">
    <source>
        <dbReference type="SAM" id="MobiDB-lite"/>
    </source>
</evidence>
<protein>
    <submittedName>
        <fullName evidence="2">Cellobiose transport system substrate-binding protein</fullName>
    </submittedName>
</protein>
<dbReference type="Pfam" id="PF13416">
    <property type="entry name" value="SBP_bac_8"/>
    <property type="match status" value="1"/>
</dbReference>
<name>A0A7W3MTJ7_9ACTN</name>
<comment type="caution">
    <text evidence="2">The sequence shown here is derived from an EMBL/GenBank/DDBJ whole genome shotgun (WGS) entry which is preliminary data.</text>
</comment>
<gene>
    <name evidence="2" type="ORF">HNR21_000479</name>
</gene>